<evidence type="ECO:0000313" key="14">
    <source>
        <dbReference type="Proteomes" id="UP001153069"/>
    </source>
</evidence>
<feature type="transmembrane region" description="Helical" evidence="10">
    <location>
        <begin position="507"/>
        <end position="530"/>
    </location>
</feature>
<evidence type="ECO:0000259" key="12">
    <source>
        <dbReference type="PROSITE" id="PS50259"/>
    </source>
</evidence>
<keyword evidence="3 10" id="KW-1133">Transmembrane helix</keyword>
<dbReference type="PROSITE" id="PS50259">
    <property type="entry name" value="G_PROTEIN_RECEP_F3_4"/>
    <property type="match status" value="1"/>
</dbReference>
<keyword evidence="5 10" id="KW-0472">Membrane</keyword>
<feature type="signal peptide" evidence="11">
    <location>
        <begin position="1"/>
        <end position="26"/>
    </location>
</feature>
<feature type="transmembrane region" description="Helical" evidence="10">
    <location>
        <begin position="619"/>
        <end position="640"/>
    </location>
</feature>
<keyword evidence="4" id="KW-0297">G-protein coupled receptor</keyword>
<evidence type="ECO:0000256" key="8">
    <source>
        <dbReference type="ARBA" id="ARBA00023224"/>
    </source>
</evidence>
<evidence type="ECO:0000256" key="6">
    <source>
        <dbReference type="ARBA" id="ARBA00023170"/>
    </source>
</evidence>
<keyword evidence="14" id="KW-1185">Reference proteome</keyword>
<evidence type="ECO:0000256" key="1">
    <source>
        <dbReference type="ARBA" id="ARBA00004141"/>
    </source>
</evidence>
<dbReference type="EMBL" id="CAICTM010001525">
    <property type="protein sequence ID" value="CAB9524353.1"/>
    <property type="molecule type" value="Genomic_DNA"/>
</dbReference>
<evidence type="ECO:0000256" key="7">
    <source>
        <dbReference type="ARBA" id="ARBA00023180"/>
    </source>
</evidence>
<evidence type="ECO:0000256" key="11">
    <source>
        <dbReference type="SAM" id="SignalP"/>
    </source>
</evidence>
<feature type="transmembrane region" description="Helical" evidence="10">
    <location>
        <begin position="582"/>
        <end position="598"/>
    </location>
</feature>
<feature type="transmembrane region" description="Helical" evidence="10">
    <location>
        <begin position="737"/>
        <end position="759"/>
    </location>
</feature>
<dbReference type="PANTHER" id="PTHR10519:SF20">
    <property type="entry name" value="G-PROTEIN COUPLED RECEPTOR 156-RELATED"/>
    <property type="match status" value="1"/>
</dbReference>
<feature type="chain" id="PRO_5040137630" evidence="11">
    <location>
        <begin position="27"/>
        <end position="826"/>
    </location>
</feature>
<comment type="caution">
    <text evidence="13">The sequence shown here is derived from an EMBL/GenBank/DDBJ whole genome shotgun (WGS) entry which is preliminary data.</text>
</comment>
<dbReference type="InterPro" id="IPR002455">
    <property type="entry name" value="GPCR3_GABA-B"/>
</dbReference>
<evidence type="ECO:0000256" key="5">
    <source>
        <dbReference type="ARBA" id="ARBA00023136"/>
    </source>
</evidence>
<dbReference type="GO" id="GO:0038039">
    <property type="term" value="C:G protein-coupled receptor heterodimeric complex"/>
    <property type="evidence" value="ECO:0007669"/>
    <property type="project" value="TreeGrafter"/>
</dbReference>
<reference evidence="13" key="1">
    <citation type="submission" date="2020-06" db="EMBL/GenBank/DDBJ databases">
        <authorList>
            <consortium name="Plant Systems Biology data submission"/>
        </authorList>
    </citation>
    <scope>NUCLEOTIDE SEQUENCE</scope>
    <source>
        <strain evidence="13">D6</strain>
    </source>
</reference>
<feature type="transmembrane region" description="Helical" evidence="10">
    <location>
        <begin position="668"/>
        <end position="691"/>
    </location>
</feature>
<dbReference type="Gene3D" id="3.40.50.2300">
    <property type="match status" value="2"/>
</dbReference>
<evidence type="ECO:0000256" key="3">
    <source>
        <dbReference type="ARBA" id="ARBA00022989"/>
    </source>
</evidence>
<dbReference type="Pfam" id="PF00003">
    <property type="entry name" value="7tm_3"/>
    <property type="match status" value="1"/>
</dbReference>
<dbReference type="OrthoDB" id="48782at2759"/>
<feature type="region of interest" description="Disordered" evidence="9">
    <location>
        <begin position="765"/>
        <end position="826"/>
    </location>
</feature>
<evidence type="ECO:0000256" key="4">
    <source>
        <dbReference type="ARBA" id="ARBA00023040"/>
    </source>
</evidence>
<feature type="transmembrane region" description="Helical" evidence="10">
    <location>
        <begin position="703"/>
        <end position="725"/>
    </location>
</feature>
<evidence type="ECO:0000256" key="9">
    <source>
        <dbReference type="SAM" id="MobiDB-lite"/>
    </source>
</evidence>
<name>A0A9N8HVM8_9STRA</name>
<evidence type="ECO:0000256" key="10">
    <source>
        <dbReference type="SAM" id="Phobius"/>
    </source>
</evidence>
<feature type="domain" description="G-protein coupled receptors family 3 profile" evidence="12">
    <location>
        <begin position="552"/>
        <end position="760"/>
    </location>
</feature>
<feature type="transmembrane region" description="Helical" evidence="10">
    <location>
        <begin position="542"/>
        <end position="562"/>
    </location>
</feature>
<proteinExistence type="predicted"/>
<dbReference type="InterPro" id="IPR017978">
    <property type="entry name" value="GPCR_3_C"/>
</dbReference>
<keyword evidence="6 13" id="KW-0675">Receptor</keyword>
<sequence length="826" mass="91782">MFPTQNGRALPLLLSCFLLLLTYVTGRIRGQDGTFSLLIAVPLSKNNQTVLDPGWFHMAAALLAVDHFNTRNDSIVRELGELQECGIQFGNVVAVDTGTNSHQAMEYVVEQLQEMGPVDSIAGPYNEIPALELSVMATGMKAPIVAHRAFDSNLLDPQRHPYYSQVSADFYSEMQFISNYLRYIERDNYIAILYSSTPGEVQKVDILQTVLEVDGFDQVRIFGYKADGNERKADRSVRNALEGIIETGYRTIILLPSQLEMDTPIIGKHAMDLEMDQGGHFWLMSGGVAELTSMEIHDYIRRSFDLNATFLKGSAYAYTVDDTQHLDFSDTVLQHQRRPFFDRVQRLNPVSIDFGENASSDAFPIQKIVQSSNSWMRGTSFMFDAVISIGMGACKALAQRGTNETTMTGEMHLKGIRSVRFHGASGDINFGQPGKPGSRGANTVPFAIANLIPHGNNGSLFVNTESWDPRSSDWIQNTPFVYADGTTNPPKLRDDPDMNYLSPSFRAAGLALMSVALVFVFSCALWVFVHRHHSVVIAAQPSLLYALCLGSTMMALAILMYSYDESYGWTQEMLDRMCTANIWIDSLGHMIAFSALFTKLWRVNRCMRYNTSQVNFWRVMWPSVLLIGTVIILLSILTAGDGHGWERSTLDETTGDSIGRCVIGDASFLIAVIYILHFIPAIMAGVMAWKTSGVDDLYSESKWVLAFILVQIQVLVVAAPVVALLNDVSTDARFFCYTLLIWTFPMSTMGLILVPKIVMVQRMKRNSNKGGPPSNNQLESGDTVEGARESAEAESNNVRDSTRSLEGSQEKPRSGRGPRIQVVTFD</sequence>
<dbReference type="InterPro" id="IPR001828">
    <property type="entry name" value="ANF_lig-bd_rcpt"/>
</dbReference>
<dbReference type="Proteomes" id="UP001153069">
    <property type="component" value="Unassembled WGS sequence"/>
</dbReference>
<dbReference type="GO" id="GO:0004965">
    <property type="term" value="F:G protein-coupled GABA receptor activity"/>
    <property type="evidence" value="ECO:0007669"/>
    <property type="project" value="InterPro"/>
</dbReference>
<protein>
    <submittedName>
        <fullName evidence="13">Gamma-aminobutyric acid (GABA) B receptor</fullName>
    </submittedName>
</protein>
<comment type="subcellular location">
    <subcellularLocation>
        <location evidence="1">Membrane</location>
        <topology evidence="1">Multi-pass membrane protein</topology>
    </subcellularLocation>
</comment>
<evidence type="ECO:0000313" key="13">
    <source>
        <dbReference type="EMBL" id="CAB9524353.1"/>
    </source>
</evidence>
<feature type="compositionally biased region" description="Basic and acidic residues" evidence="9">
    <location>
        <begin position="800"/>
        <end position="813"/>
    </location>
</feature>
<keyword evidence="11" id="KW-0732">Signal</keyword>
<keyword evidence="8" id="KW-0807">Transducer</keyword>
<gene>
    <name evidence="13" type="ORF">SEMRO_1527_G279850.1</name>
</gene>
<dbReference type="Pfam" id="PF01094">
    <property type="entry name" value="ANF_receptor"/>
    <property type="match status" value="1"/>
</dbReference>
<dbReference type="SUPFAM" id="SSF53822">
    <property type="entry name" value="Periplasmic binding protein-like I"/>
    <property type="match status" value="1"/>
</dbReference>
<keyword evidence="7" id="KW-0325">Glycoprotein</keyword>
<organism evidence="13 14">
    <name type="scientific">Seminavis robusta</name>
    <dbReference type="NCBI Taxonomy" id="568900"/>
    <lineage>
        <taxon>Eukaryota</taxon>
        <taxon>Sar</taxon>
        <taxon>Stramenopiles</taxon>
        <taxon>Ochrophyta</taxon>
        <taxon>Bacillariophyta</taxon>
        <taxon>Bacillariophyceae</taxon>
        <taxon>Bacillariophycidae</taxon>
        <taxon>Naviculales</taxon>
        <taxon>Naviculaceae</taxon>
        <taxon>Seminavis</taxon>
    </lineage>
</organism>
<dbReference type="AlphaFoldDB" id="A0A9N8HVM8"/>
<dbReference type="PANTHER" id="PTHR10519">
    <property type="entry name" value="GABA-B RECEPTOR"/>
    <property type="match status" value="1"/>
</dbReference>
<accession>A0A9N8HVM8</accession>
<dbReference type="InterPro" id="IPR028082">
    <property type="entry name" value="Peripla_BP_I"/>
</dbReference>
<evidence type="ECO:0000256" key="2">
    <source>
        <dbReference type="ARBA" id="ARBA00022692"/>
    </source>
</evidence>
<keyword evidence="2 10" id="KW-0812">Transmembrane</keyword>